<sequence length="304" mass="34336">MTLKTERSHDLPLIRFAIAIVFGAIGFSLKFIFKPVVRGFSCGDLSINLPSIAKETVPLKYFYLIAIPFTFLVVTIGEMCLHMDQDERLCFKYACQWNFDRRLCQMARFISIWLLGIAVDLFCVNLMKLSVGGLRPDFIEQCYPTDLKYRNGVDGCRTNNDSTHFFYLYTCQRLDDNNAKILDSRRSFYSGHASTAFFFATFLIIYIHCRILPCFRRLFITDLFVVLYVLLFGAASFVAISRLFDHKHHNVDVVCGALAGKAIALFLAFIHKEHFSAVRPISRADSSAASVANGASQSSASSSN</sequence>
<keyword evidence="3 6" id="KW-0812">Transmembrane</keyword>
<evidence type="ECO:0000256" key="4">
    <source>
        <dbReference type="ARBA" id="ARBA00022989"/>
    </source>
</evidence>
<feature type="transmembrane region" description="Helical" evidence="6">
    <location>
        <begin position="219"/>
        <end position="244"/>
    </location>
</feature>
<comment type="similarity">
    <text evidence="2">Belongs to the PA-phosphatase related phosphoesterase family.</text>
</comment>
<comment type="caution">
    <text evidence="8">The sequence shown here is derived from an EMBL/GenBank/DDBJ whole genome shotgun (WGS) entry which is preliminary data.</text>
</comment>
<feature type="transmembrane region" description="Helical" evidence="6">
    <location>
        <begin position="12"/>
        <end position="33"/>
    </location>
</feature>
<dbReference type="SMART" id="SM00014">
    <property type="entry name" value="acidPPc"/>
    <property type="match status" value="1"/>
</dbReference>
<feature type="transmembrane region" description="Helical" evidence="6">
    <location>
        <begin position="61"/>
        <end position="81"/>
    </location>
</feature>
<name>A0ABD2JHF8_HETSC</name>
<proteinExistence type="inferred from homology"/>
<dbReference type="PANTHER" id="PTHR10165:SF103">
    <property type="entry name" value="PHOSPHOLIPID PHOSPHATASE HOMOLOG 1.2 HOMOLOG"/>
    <property type="match status" value="1"/>
</dbReference>
<keyword evidence="5 6" id="KW-0472">Membrane</keyword>
<dbReference type="Proteomes" id="UP001620645">
    <property type="component" value="Unassembled WGS sequence"/>
</dbReference>
<dbReference type="InterPro" id="IPR000326">
    <property type="entry name" value="PAP2/HPO"/>
</dbReference>
<evidence type="ECO:0000256" key="6">
    <source>
        <dbReference type="SAM" id="Phobius"/>
    </source>
</evidence>
<dbReference type="PANTHER" id="PTHR10165">
    <property type="entry name" value="LIPID PHOSPHATE PHOSPHATASE"/>
    <property type="match status" value="1"/>
</dbReference>
<evidence type="ECO:0000256" key="3">
    <source>
        <dbReference type="ARBA" id="ARBA00022692"/>
    </source>
</evidence>
<organism evidence="8 9">
    <name type="scientific">Heterodera schachtii</name>
    <name type="common">Sugarbeet cyst nematode worm</name>
    <name type="synonym">Tylenchus schachtii</name>
    <dbReference type="NCBI Taxonomy" id="97005"/>
    <lineage>
        <taxon>Eukaryota</taxon>
        <taxon>Metazoa</taxon>
        <taxon>Ecdysozoa</taxon>
        <taxon>Nematoda</taxon>
        <taxon>Chromadorea</taxon>
        <taxon>Rhabditida</taxon>
        <taxon>Tylenchina</taxon>
        <taxon>Tylenchomorpha</taxon>
        <taxon>Tylenchoidea</taxon>
        <taxon>Heteroderidae</taxon>
        <taxon>Heteroderinae</taxon>
        <taxon>Heterodera</taxon>
    </lineage>
</organism>
<gene>
    <name evidence="8" type="ORF">niasHS_006462</name>
</gene>
<keyword evidence="4 6" id="KW-1133">Transmembrane helix</keyword>
<dbReference type="Gene3D" id="1.20.144.10">
    <property type="entry name" value="Phosphatidic acid phosphatase type 2/haloperoxidase"/>
    <property type="match status" value="1"/>
</dbReference>
<reference evidence="8 9" key="1">
    <citation type="submission" date="2024-10" db="EMBL/GenBank/DDBJ databases">
        <authorList>
            <person name="Kim D."/>
        </authorList>
    </citation>
    <scope>NUCLEOTIDE SEQUENCE [LARGE SCALE GENOMIC DNA]</scope>
    <source>
        <strain evidence="8">Taebaek</strain>
    </source>
</reference>
<evidence type="ECO:0000256" key="2">
    <source>
        <dbReference type="ARBA" id="ARBA00008816"/>
    </source>
</evidence>
<feature type="transmembrane region" description="Helical" evidence="6">
    <location>
        <begin position="250"/>
        <end position="270"/>
    </location>
</feature>
<feature type="transmembrane region" description="Helical" evidence="6">
    <location>
        <begin position="109"/>
        <end position="127"/>
    </location>
</feature>
<protein>
    <recommendedName>
        <fullName evidence="7">Phosphatidic acid phosphatase type 2/haloperoxidase domain-containing protein</fullName>
    </recommendedName>
</protein>
<dbReference type="InterPro" id="IPR036938">
    <property type="entry name" value="PAP2/HPO_sf"/>
</dbReference>
<evidence type="ECO:0000313" key="9">
    <source>
        <dbReference type="Proteomes" id="UP001620645"/>
    </source>
</evidence>
<evidence type="ECO:0000313" key="8">
    <source>
        <dbReference type="EMBL" id="KAL3090010.1"/>
    </source>
</evidence>
<dbReference type="SUPFAM" id="SSF48317">
    <property type="entry name" value="Acid phosphatase/Vanadium-dependent haloperoxidase"/>
    <property type="match status" value="1"/>
</dbReference>
<comment type="subcellular location">
    <subcellularLocation>
        <location evidence="1">Membrane</location>
        <topology evidence="1">Multi-pass membrane protein</topology>
    </subcellularLocation>
</comment>
<feature type="domain" description="Phosphatidic acid phosphatase type 2/haloperoxidase" evidence="7">
    <location>
        <begin position="109"/>
        <end position="268"/>
    </location>
</feature>
<dbReference type="GO" id="GO:0016020">
    <property type="term" value="C:membrane"/>
    <property type="evidence" value="ECO:0007669"/>
    <property type="project" value="UniProtKB-SubCell"/>
</dbReference>
<evidence type="ECO:0000256" key="5">
    <source>
        <dbReference type="ARBA" id="ARBA00023136"/>
    </source>
</evidence>
<dbReference type="Pfam" id="PF01569">
    <property type="entry name" value="PAP2"/>
    <property type="match status" value="1"/>
</dbReference>
<feature type="transmembrane region" description="Helical" evidence="6">
    <location>
        <begin position="188"/>
        <end position="207"/>
    </location>
</feature>
<dbReference type="EMBL" id="JBICCN010000143">
    <property type="protein sequence ID" value="KAL3090010.1"/>
    <property type="molecule type" value="Genomic_DNA"/>
</dbReference>
<keyword evidence="9" id="KW-1185">Reference proteome</keyword>
<accession>A0ABD2JHF8</accession>
<dbReference type="InterPro" id="IPR043216">
    <property type="entry name" value="PAP-like"/>
</dbReference>
<evidence type="ECO:0000256" key="1">
    <source>
        <dbReference type="ARBA" id="ARBA00004141"/>
    </source>
</evidence>
<dbReference type="AlphaFoldDB" id="A0ABD2JHF8"/>
<evidence type="ECO:0000259" key="7">
    <source>
        <dbReference type="SMART" id="SM00014"/>
    </source>
</evidence>